<dbReference type="OrthoDB" id="1451744at2"/>
<accession>A0A4Q0XKM1</accession>
<keyword evidence="1" id="KW-0812">Transmembrane</keyword>
<dbReference type="AlphaFoldDB" id="A0A4Q0XKM1"/>
<evidence type="ECO:0000313" key="2">
    <source>
        <dbReference type="EMBL" id="RXJ50659.1"/>
    </source>
</evidence>
<reference evidence="2 3" key="1">
    <citation type="submission" date="2019-01" db="EMBL/GenBank/DDBJ databases">
        <title>Genome sequence of the Antarctic species Gelidibacter gilvus ACAM 158(T).</title>
        <authorList>
            <person name="Bowman J.P."/>
        </authorList>
    </citation>
    <scope>NUCLEOTIDE SEQUENCE [LARGE SCALE GENOMIC DNA]</scope>
    <source>
        <strain evidence="2 3">IC158</strain>
    </source>
</reference>
<gene>
    <name evidence="2" type="ORF">ESZ48_07845</name>
</gene>
<protein>
    <recommendedName>
        <fullName evidence="4">PH domain-containing protein</fullName>
    </recommendedName>
</protein>
<dbReference type="Proteomes" id="UP000289792">
    <property type="component" value="Unassembled WGS sequence"/>
</dbReference>
<dbReference type="EMBL" id="SDDZ01000003">
    <property type="protein sequence ID" value="RXJ50659.1"/>
    <property type="molecule type" value="Genomic_DNA"/>
</dbReference>
<comment type="caution">
    <text evidence="2">The sequence shown here is derived from an EMBL/GenBank/DDBJ whole genome shotgun (WGS) entry which is preliminary data.</text>
</comment>
<feature type="transmembrane region" description="Helical" evidence="1">
    <location>
        <begin position="21"/>
        <end position="42"/>
    </location>
</feature>
<keyword evidence="3" id="KW-1185">Reference proteome</keyword>
<proteinExistence type="predicted"/>
<evidence type="ECO:0008006" key="4">
    <source>
        <dbReference type="Google" id="ProtNLM"/>
    </source>
</evidence>
<evidence type="ECO:0000256" key="1">
    <source>
        <dbReference type="SAM" id="Phobius"/>
    </source>
</evidence>
<keyword evidence="1" id="KW-1133">Transmembrane helix</keyword>
<feature type="transmembrane region" description="Helical" evidence="1">
    <location>
        <begin position="54"/>
        <end position="72"/>
    </location>
</feature>
<keyword evidence="1" id="KW-0472">Membrane</keyword>
<organism evidence="2 3">
    <name type="scientific">Gelidibacter gilvus</name>
    <dbReference type="NCBI Taxonomy" id="59602"/>
    <lineage>
        <taxon>Bacteria</taxon>
        <taxon>Pseudomonadati</taxon>
        <taxon>Bacteroidota</taxon>
        <taxon>Flavobacteriia</taxon>
        <taxon>Flavobacteriales</taxon>
        <taxon>Flavobacteriaceae</taxon>
        <taxon>Gelidibacter</taxon>
    </lineage>
</organism>
<name>A0A4Q0XKM1_9FLAO</name>
<dbReference type="RefSeq" id="WP_129016777.1">
    <property type="nucleotide sequence ID" value="NZ_SDDZ01000003.1"/>
</dbReference>
<evidence type="ECO:0000313" key="3">
    <source>
        <dbReference type="Proteomes" id="UP000289792"/>
    </source>
</evidence>
<sequence length="135" mass="15686">MKITFNENEKSIEIKDGLKKQFLLLKISLVFTLANSVLFPVFVLNKKQFEWMGFIWILLGLFIIVLITYQLLKKTASESLNLSDITSLNEKQFFGRKMLRLKLKNGKSRDLIGIKSQKDISKIKDFFHTIGIQTN</sequence>